<proteinExistence type="predicted"/>
<feature type="domain" description="EAL" evidence="7">
    <location>
        <begin position="700"/>
        <end position="953"/>
    </location>
</feature>
<evidence type="ECO:0000256" key="3">
    <source>
        <dbReference type="SAM" id="Coils"/>
    </source>
</evidence>
<dbReference type="EC" id="3.1.4.52" evidence="1"/>
<dbReference type="PROSITE" id="PS50112">
    <property type="entry name" value="PAS"/>
    <property type="match status" value="1"/>
</dbReference>
<feature type="transmembrane region" description="Helical" evidence="4">
    <location>
        <begin position="31"/>
        <end position="50"/>
    </location>
</feature>
<dbReference type="NCBIfam" id="TIGR00254">
    <property type="entry name" value="GGDEF"/>
    <property type="match status" value="1"/>
</dbReference>
<dbReference type="InterPro" id="IPR052155">
    <property type="entry name" value="Biofilm_reg_signaling"/>
</dbReference>
<dbReference type="Pfam" id="PF00563">
    <property type="entry name" value="EAL"/>
    <property type="match status" value="1"/>
</dbReference>
<dbReference type="Pfam" id="PF13426">
    <property type="entry name" value="PAS_9"/>
    <property type="match status" value="1"/>
</dbReference>
<dbReference type="InterPro" id="IPR001633">
    <property type="entry name" value="EAL_dom"/>
</dbReference>
<dbReference type="PANTHER" id="PTHR44757">
    <property type="entry name" value="DIGUANYLATE CYCLASE DGCP"/>
    <property type="match status" value="1"/>
</dbReference>
<evidence type="ECO:0000256" key="2">
    <source>
        <dbReference type="ARBA" id="ARBA00022636"/>
    </source>
</evidence>
<feature type="transmembrane region" description="Helical" evidence="4">
    <location>
        <begin position="151"/>
        <end position="170"/>
    </location>
</feature>
<dbReference type="InterPro" id="IPR035919">
    <property type="entry name" value="EAL_sf"/>
</dbReference>
<evidence type="ECO:0000256" key="1">
    <source>
        <dbReference type="ARBA" id="ARBA00012282"/>
    </source>
</evidence>
<keyword evidence="4" id="KW-1133">Transmembrane helix</keyword>
<dbReference type="InterPro" id="IPR000700">
    <property type="entry name" value="PAS-assoc_C"/>
</dbReference>
<evidence type="ECO:0000259" key="6">
    <source>
        <dbReference type="PROSITE" id="PS50113"/>
    </source>
</evidence>
<dbReference type="Gene3D" id="3.30.70.270">
    <property type="match status" value="1"/>
</dbReference>
<reference evidence="10" key="1">
    <citation type="submission" date="2016-09" db="EMBL/GenBank/DDBJ databases">
        <authorList>
            <person name="Varghese N."/>
            <person name="Submissions S."/>
        </authorList>
    </citation>
    <scope>NUCLEOTIDE SEQUENCE [LARGE SCALE GENOMIC DNA]</scope>
    <source>
        <strain evidence="10">ANC 4466</strain>
    </source>
</reference>
<dbReference type="SMART" id="SM00086">
    <property type="entry name" value="PAC"/>
    <property type="match status" value="2"/>
</dbReference>
<dbReference type="PROSITE" id="PS50887">
    <property type="entry name" value="GGDEF"/>
    <property type="match status" value="1"/>
</dbReference>
<feature type="coiled-coil region" evidence="3">
    <location>
        <begin position="224"/>
        <end position="255"/>
    </location>
</feature>
<dbReference type="CDD" id="cd01948">
    <property type="entry name" value="EAL"/>
    <property type="match status" value="1"/>
</dbReference>
<feature type="domain" description="PAS" evidence="5">
    <location>
        <begin position="396"/>
        <end position="472"/>
    </location>
</feature>
<keyword evidence="2" id="KW-0973">c-di-GMP</keyword>
<dbReference type="PROSITE" id="PS50113">
    <property type="entry name" value="PAC"/>
    <property type="match status" value="1"/>
</dbReference>
<feature type="transmembrane region" description="Helical" evidence="4">
    <location>
        <begin position="176"/>
        <end position="197"/>
    </location>
</feature>
<dbReference type="InterPro" id="IPR000160">
    <property type="entry name" value="GGDEF_dom"/>
</dbReference>
<keyword evidence="3" id="KW-0175">Coiled coil</keyword>
<evidence type="ECO:0000259" key="5">
    <source>
        <dbReference type="PROSITE" id="PS50112"/>
    </source>
</evidence>
<feature type="domain" description="GGDEF" evidence="8">
    <location>
        <begin position="558"/>
        <end position="691"/>
    </location>
</feature>
<organism evidence="9 10">
    <name type="scientific">Acinetobacter puyangensis</name>
    <dbReference type="NCBI Taxonomy" id="1096779"/>
    <lineage>
        <taxon>Bacteria</taxon>
        <taxon>Pseudomonadati</taxon>
        <taxon>Pseudomonadota</taxon>
        <taxon>Gammaproteobacteria</taxon>
        <taxon>Moraxellales</taxon>
        <taxon>Moraxellaceae</taxon>
        <taxon>Acinetobacter</taxon>
    </lineage>
</organism>
<evidence type="ECO:0000313" key="9">
    <source>
        <dbReference type="EMBL" id="SNX43832.1"/>
    </source>
</evidence>
<dbReference type="Gene3D" id="3.20.20.450">
    <property type="entry name" value="EAL domain"/>
    <property type="match status" value="1"/>
</dbReference>
<dbReference type="EMBL" id="OANT01000001">
    <property type="protein sequence ID" value="SNX43832.1"/>
    <property type="molecule type" value="Genomic_DNA"/>
</dbReference>
<dbReference type="Proteomes" id="UP000219042">
    <property type="component" value="Unassembled WGS sequence"/>
</dbReference>
<dbReference type="CDD" id="cd01949">
    <property type="entry name" value="GGDEF"/>
    <property type="match status" value="1"/>
</dbReference>
<dbReference type="InterPro" id="IPR001610">
    <property type="entry name" value="PAC"/>
</dbReference>
<dbReference type="SMART" id="SM00091">
    <property type="entry name" value="PAS"/>
    <property type="match status" value="2"/>
</dbReference>
<name>A0A240E5G4_9GAMM</name>
<gene>
    <name evidence="9" type="ORF">SAMN05421731_101876</name>
</gene>
<dbReference type="Pfam" id="PF00990">
    <property type="entry name" value="GGDEF"/>
    <property type="match status" value="1"/>
</dbReference>
<dbReference type="Gene3D" id="3.30.450.20">
    <property type="entry name" value="PAS domain"/>
    <property type="match status" value="2"/>
</dbReference>
<dbReference type="SMART" id="SM00052">
    <property type="entry name" value="EAL"/>
    <property type="match status" value="1"/>
</dbReference>
<dbReference type="FunFam" id="3.20.20.450:FF:000001">
    <property type="entry name" value="Cyclic di-GMP phosphodiesterase yahA"/>
    <property type="match status" value="1"/>
</dbReference>
<dbReference type="Pfam" id="PF08447">
    <property type="entry name" value="PAS_3"/>
    <property type="match status" value="1"/>
</dbReference>
<dbReference type="PROSITE" id="PS50883">
    <property type="entry name" value="EAL"/>
    <property type="match status" value="1"/>
</dbReference>
<dbReference type="PANTHER" id="PTHR44757:SF2">
    <property type="entry name" value="BIOFILM ARCHITECTURE MAINTENANCE PROTEIN MBAA"/>
    <property type="match status" value="1"/>
</dbReference>
<keyword evidence="10" id="KW-1185">Reference proteome</keyword>
<feature type="transmembrane region" description="Helical" evidence="4">
    <location>
        <begin position="123"/>
        <end position="144"/>
    </location>
</feature>
<evidence type="ECO:0000259" key="7">
    <source>
        <dbReference type="PROSITE" id="PS50883"/>
    </source>
</evidence>
<dbReference type="CDD" id="cd00130">
    <property type="entry name" value="PAS"/>
    <property type="match status" value="2"/>
</dbReference>
<dbReference type="GO" id="GO:0071111">
    <property type="term" value="F:cyclic-guanylate-specific phosphodiesterase activity"/>
    <property type="evidence" value="ECO:0007669"/>
    <property type="project" value="UniProtKB-EC"/>
</dbReference>
<dbReference type="SUPFAM" id="SSF55073">
    <property type="entry name" value="Nucleotide cyclase"/>
    <property type="match status" value="1"/>
</dbReference>
<dbReference type="InterPro" id="IPR043128">
    <property type="entry name" value="Rev_trsase/Diguanyl_cyclase"/>
</dbReference>
<dbReference type="SUPFAM" id="SSF141868">
    <property type="entry name" value="EAL domain-like"/>
    <property type="match status" value="1"/>
</dbReference>
<dbReference type="SMART" id="SM00267">
    <property type="entry name" value="GGDEF"/>
    <property type="match status" value="1"/>
</dbReference>
<evidence type="ECO:0000259" key="8">
    <source>
        <dbReference type="PROSITE" id="PS50887"/>
    </source>
</evidence>
<dbReference type="OrthoDB" id="9804951at2"/>
<dbReference type="InterPro" id="IPR035965">
    <property type="entry name" value="PAS-like_dom_sf"/>
</dbReference>
<keyword evidence="4" id="KW-0812">Transmembrane</keyword>
<feature type="transmembrane region" description="Helical" evidence="4">
    <location>
        <begin position="56"/>
        <end position="79"/>
    </location>
</feature>
<dbReference type="InterPro" id="IPR029787">
    <property type="entry name" value="Nucleotide_cyclase"/>
</dbReference>
<feature type="transmembrane region" description="Helical" evidence="4">
    <location>
        <begin position="91"/>
        <end position="111"/>
    </location>
</feature>
<feature type="domain" description="PAC" evidence="6">
    <location>
        <begin position="472"/>
        <end position="526"/>
    </location>
</feature>
<dbReference type="AlphaFoldDB" id="A0A240E5G4"/>
<accession>A0A240E5G4</accession>
<protein>
    <recommendedName>
        <fullName evidence="1">cyclic-guanylate-specific phosphodiesterase</fullName>
        <ecNumber evidence="1">3.1.4.52</ecNumber>
    </recommendedName>
</protein>
<dbReference type="SUPFAM" id="SSF55785">
    <property type="entry name" value="PYP-like sensor domain (PAS domain)"/>
    <property type="match status" value="2"/>
</dbReference>
<keyword evidence="4" id="KW-0472">Membrane</keyword>
<evidence type="ECO:0000256" key="4">
    <source>
        <dbReference type="SAM" id="Phobius"/>
    </source>
</evidence>
<sequence>MLNMDTQNSRYLKRLKGLQLDESIKNFRTQLFFLSFFLIIIFTLYSFNIYYFKYFFIIWVIIATILLIIGLIINQIIILERSISNKTKTSFLYFATLLSGIFIALGMQLLNIHLSDQINAEKMLFIGLIILCHITIQITALFFLTYHYKLFLVFIIPTLLPILQIHFIDIASENKILYLICIYAYAIVILYLGYVISRSRIILMKSKISNEALEQESLRKQQLINHLSLELEEEKNRSELIKQELQRNNSLLEEKVQERTFDIERMNARLERSHQNLEMVHETAGIASWDWDIRNRLIDTSNFLKIFGYSIKNMDYYIHHLSNFIHCDDIEHVKHEMRHHLRGFTSRYEAVYRLYHKTEQWIWVHDMGRVVQRDPKTNKPIRMVGIRRNINNEKKAEERLKLSASVFKKAAQGIFILDEKLNYVDVNPYYLTLINLKEKQLLGRHVFDITQSNKPELQKTHLSILRQLMSKGEFEGEIIEELSDGKELPLWIHINAIYNTQNKIRQYIGIVTDLTERKNSEKRLSYLQTYDTLTDLPNRYYFNNQLHSYLTNSLKQLTQCAIIRINLDRFRYYNELLNHHGGDELLRQVANRLRQANAEAVVVARLNADDFSVILECGQNTNQITLHCEKLIAAFEEPFKINHQELIMTISIGVAIFPEHGRQMDSLNNHAELALLEAKRIGGNTIRIYHNEKRLSSASRVNLENELRRAIQQNELTVYYQPKFNAKTKTIDSFEALVRWNHPEHGIIPPAQFIPLAEETSLISTIGKIVLDMSCAQIKKWSDLGFKNISVSVNIVAQQIQRGNFIEEIDCTLKKYGISSRQLELEITETSIMENTDDVKHFMHQLRQREIKVSLDDFGTGYSSLAYLAQFSFDIIKIDRSFVSKIGTANQDAIVRAIIAMTKTMDKKAVAEGVETQAQYDFLMRESCDFLQGYLIGKPLPPQQATDFLTNYKNCPFLITDVM</sequence>
<dbReference type="InterPro" id="IPR013655">
    <property type="entry name" value="PAS_fold_3"/>
</dbReference>
<evidence type="ECO:0000313" key="10">
    <source>
        <dbReference type="Proteomes" id="UP000219042"/>
    </source>
</evidence>
<dbReference type="InterPro" id="IPR000014">
    <property type="entry name" value="PAS"/>
</dbReference>
<dbReference type="NCBIfam" id="TIGR00229">
    <property type="entry name" value="sensory_box"/>
    <property type="match status" value="1"/>
</dbReference>